<feature type="compositionally biased region" description="Acidic residues" evidence="1">
    <location>
        <begin position="61"/>
        <end position="72"/>
    </location>
</feature>
<reference evidence="3" key="1">
    <citation type="submission" date="2013-01" db="EMBL/GenBank/DDBJ databases">
        <title>Draft Genome Sequence of a Mulberry Tree, Morus notabilis C.K. Schneid.</title>
        <authorList>
            <person name="He N."/>
            <person name="Zhao S."/>
        </authorList>
    </citation>
    <scope>NUCLEOTIDE SEQUENCE</scope>
</reference>
<organism evidence="2 3">
    <name type="scientific">Morus notabilis</name>
    <dbReference type="NCBI Taxonomy" id="981085"/>
    <lineage>
        <taxon>Eukaryota</taxon>
        <taxon>Viridiplantae</taxon>
        <taxon>Streptophyta</taxon>
        <taxon>Embryophyta</taxon>
        <taxon>Tracheophyta</taxon>
        <taxon>Spermatophyta</taxon>
        <taxon>Magnoliopsida</taxon>
        <taxon>eudicotyledons</taxon>
        <taxon>Gunneridae</taxon>
        <taxon>Pentapetalae</taxon>
        <taxon>rosids</taxon>
        <taxon>fabids</taxon>
        <taxon>Rosales</taxon>
        <taxon>Moraceae</taxon>
        <taxon>Moreae</taxon>
        <taxon>Morus</taxon>
    </lineage>
</organism>
<dbReference type="PANTHER" id="PTHR37077:SF1">
    <property type="match status" value="1"/>
</dbReference>
<dbReference type="PANTHER" id="PTHR37077">
    <property type="match status" value="1"/>
</dbReference>
<evidence type="ECO:0000313" key="3">
    <source>
        <dbReference type="Proteomes" id="UP000030645"/>
    </source>
</evidence>
<dbReference type="EMBL" id="KE344715">
    <property type="protein sequence ID" value="EXB76271.1"/>
    <property type="molecule type" value="Genomic_DNA"/>
</dbReference>
<dbReference type="AlphaFoldDB" id="W9R8W7"/>
<keyword evidence="3" id="KW-1185">Reference proteome</keyword>
<gene>
    <name evidence="2" type="ORF">L484_025627</name>
</gene>
<proteinExistence type="predicted"/>
<feature type="region of interest" description="Disordered" evidence="1">
    <location>
        <begin position="1"/>
        <end position="79"/>
    </location>
</feature>
<evidence type="ECO:0000313" key="2">
    <source>
        <dbReference type="EMBL" id="EXB76271.1"/>
    </source>
</evidence>
<protein>
    <submittedName>
        <fullName evidence="2">Uncharacterized protein</fullName>
    </submittedName>
</protein>
<accession>W9R8W7</accession>
<dbReference type="Proteomes" id="UP000030645">
    <property type="component" value="Unassembled WGS sequence"/>
</dbReference>
<feature type="compositionally biased region" description="Basic and acidic residues" evidence="1">
    <location>
        <begin position="14"/>
        <end position="27"/>
    </location>
</feature>
<evidence type="ECO:0000256" key="1">
    <source>
        <dbReference type="SAM" id="MobiDB-lite"/>
    </source>
</evidence>
<name>W9R8W7_9ROSA</name>
<sequence length="79" mass="8821">MFPAVDKLIYSESLSKKREDGGNHEDGNDGISRRYAPTQVMENIYGASDRDYNYLPNATMDGDDDDDDDDSSYDYAPAA</sequence>